<dbReference type="PANTHER" id="PTHR10366">
    <property type="entry name" value="NAD DEPENDENT EPIMERASE/DEHYDRATASE"/>
    <property type="match status" value="1"/>
</dbReference>
<dbReference type="AlphaFoldDB" id="A0A8K0TQZ5"/>
<comment type="similarity">
    <text evidence="2">Belongs to the NAD(P)-dependent epimerase/dehydratase family. Dihydroflavonol-4-reductase subfamily.</text>
</comment>
<dbReference type="InterPro" id="IPR001509">
    <property type="entry name" value="Epimerase_deHydtase"/>
</dbReference>
<reference evidence="4" key="1">
    <citation type="journal article" date="2021" name="Nat. Commun.">
        <title>Genetic determinants of endophytism in the Arabidopsis root mycobiome.</title>
        <authorList>
            <person name="Mesny F."/>
            <person name="Miyauchi S."/>
            <person name="Thiergart T."/>
            <person name="Pickel B."/>
            <person name="Atanasova L."/>
            <person name="Karlsson M."/>
            <person name="Huettel B."/>
            <person name="Barry K.W."/>
            <person name="Haridas S."/>
            <person name="Chen C."/>
            <person name="Bauer D."/>
            <person name="Andreopoulos W."/>
            <person name="Pangilinan J."/>
            <person name="LaButti K."/>
            <person name="Riley R."/>
            <person name="Lipzen A."/>
            <person name="Clum A."/>
            <person name="Drula E."/>
            <person name="Henrissat B."/>
            <person name="Kohler A."/>
            <person name="Grigoriev I.V."/>
            <person name="Martin F.M."/>
            <person name="Hacquard S."/>
        </authorList>
    </citation>
    <scope>NUCLEOTIDE SEQUENCE</scope>
    <source>
        <strain evidence="4">MPI-CAGE-AT-0016</strain>
    </source>
</reference>
<evidence type="ECO:0000313" key="4">
    <source>
        <dbReference type="EMBL" id="KAH7367687.1"/>
    </source>
</evidence>
<evidence type="ECO:0000259" key="3">
    <source>
        <dbReference type="Pfam" id="PF01370"/>
    </source>
</evidence>
<name>A0A8K0TQZ5_9PEZI</name>
<dbReference type="SUPFAM" id="SSF51735">
    <property type="entry name" value="NAD(P)-binding Rossmann-fold domains"/>
    <property type="match status" value="1"/>
</dbReference>
<dbReference type="PANTHER" id="PTHR10366:SF562">
    <property type="entry name" value="ALDEHYDE REDUCTASE II (AFU_ORTHOLOGUE AFUA_1G11360)"/>
    <property type="match status" value="1"/>
</dbReference>
<dbReference type="GO" id="GO:0016616">
    <property type="term" value="F:oxidoreductase activity, acting on the CH-OH group of donors, NAD or NADP as acceptor"/>
    <property type="evidence" value="ECO:0007669"/>
    <property type="project" value="TreeGrafter"/>
</dbReference>
<feature type="domain" description="NAD-dependent epimerase/dehydratase" evidence="3">
    <location>
        <begin position="14"/>
        <end position="262"/>
    </location>
</feature>
<dbReference type="InterPro" id="IPR036291">
    <property type="entry name" value="NAD(P)-bd_dom_sf"/>
</dbReference>
<accession>A0A8K0TQZ5</accession>
<evidence type="ECO:0000256" key="1">
    <source>
        <dbReference type="ARBA" id="ARBA00023002"/>
    </source>
</evidence>
<sequence>MVFDNPAVPKGSAVLVTGVNGFLGSHVADQFLRHGYKVRGTVRDAEKSAWVHDAFARQYGAGQFELVAVPAMEADGAFDQAVKGVSIFVHTAAFMIFNNDPEKVIPITVNGALNALKAAYSEPTMKRFVLTSSSSASIGLLDSGGTVTEETWNDKAVEKAWSGPPYEPYRPIIVYEASNVQSERAVWKFHEDNRASRPDLDVNTIVPNFILGRSIDAANQGYRTSSGMVRSLWNGEDRPILASVKAQYFVNVEDAALLHVAAGVLPQVRSQRIFAFGGKFCWDWILAIMRKIEPGRKLPADFSGGEDQTEIVPRAKAEELLREMGRPGWTNLEDTIAQNVE</sequence>
<dbReference type="OrthoDB" id="2735536at2759"/>
<evidence type="ECO:0000313" key="5">
    <source>
        <dbReference type="Proteomes" id="UP000813385"/>
    </source>
</evidence>
<dbReference type="InterPro" id="IPR050425">
    <property type="entry name" value="NAD(P)_dehydrat-like"/>
</dbReference>
<evidence type="ECO:0000256" key="2">
    <source>
        <dbReference type="ARBA" id="ARBA00023445"/>
    </source>
</evidence>
<keyword evidence="5" id="KW-1185">Reference proteome</keyword>
<organism evidence="4 5">
    <name type="scientific">Plectosphaerella cucumerina</name>
    <dbReference type="NCBI Taxonomy" id="40658"/>
    <lineage>
        <taxon>Eukaryota</taxon>
        <taxon>Fungi</taxon>
        <taxon>Dikarya</taxon>
        <taxon>Ascomycota</taxon>
        <taxon>Pezizomycotina</taxon>
        <taxon>Sordariomycetes</taxon>
        <taxon>Hypocreomycetidae</taxon>
        <taxon>Glomerellales</taxon>
        <taxon>Plectosphaerellaceae</taxon>
        <taxon>Plectosphaerella</taxon>
    </lineage>
</organism>
<gene>
    <name evidence="4" type="ORF">B0T11DRAFT_337013</name>
</gene>
<dbReference type="Pfam" id="PF01370">
    <property type="entry name" value="Epimerase"/>
    <property type="match status" value="1"/>
</dbReference>
<dbReference type="Proteomes" id="UP000813385">
    <property type="component" value="Unassembled WGS sequence"/>
</dbReference>
<dbReference type="EMBL" id="JAGPXD010000002">
    <property type="protein sequence ID" value="KAH7367687.1"/>
    <property type="molecule type" value="Genomic_DNA"/>
</dbReference>
<dbReference type="Gene3D" id="3.40.50.720">
    <property type="entry name" value="NAD(P)-binding Rossmann-like Domain"/>
    <property type="match status" value="1"/>
</dbReference>
<protein>
    <recommendedName>
        <fullName evidence="3">NAD-dependent epimerase/dehydratase domain-containing protein</fullName>
    </recommendedName>
</protein>
<proteinExistence type="inferred from homology"/>
<keyword evidence="1" id="KW-0560">Oxidoreductase</keyword>
<comment type="caution">
    <text evidence="4">The sequence shown here is derived from an EMBL/GenBank/DDBJ whole genome shotgun (WGS) entry which is preliminary data.</text>
</comment>